<feature type="compositionally biased region" description="Low complexity" evidence="1">
    <location>
        <begin position="24"/>
        <end position="37"/>
    </location>
</feature>
<accession>A0ABQ6CN30</accession>
<dbReference type="Proteomes" id="UP001156882">
    <property type="component" value="Unassembled WGS sequence"/>
</dbReference>
<feature type="chain" id="PRO_5046029019" description="Invasion associated locus B family protein" evidence="2">
    <location>
        <begin position="21"/>
        <end position="230"/>
    </location>
</feature>
<dbReference type="InterPro" id="IPR038696">
    <property type="entry name" value="IalB_sf"/>
</dbReference>
<feature type="region of interest" description="Disordered" evidence="1">
    <location>
        <begin position="24"/>
        <end position="53"/>
    </location>
</feature>
<gene>
    <name evidence="3" type="ORF">GCM10007874_33220</name>
</gene>
<name>A0ABQ6CN30_9HYPH</name>
<comment type="caution">
    <text evidence="3">The sequence shown here is derived from an EMBL/GenBank/DDBJ whole genome shotgun (WGS) entry which is preliminary data.</text>
</comment>
<keyword evidence="2" id="KW-0732">Signal</keyword>
<evidence type="ECO:0000313" key="3">
    <source>
        <dbReference type="EMBL" id="GLS20305.1"/>
    </source>
</evidence>
<feature type="compositionally biased region" description="Pro residues" evidence="1">
    <location>
        <begin position="38"/>
        <end position="48"/>
    </location>
</feature>
<dbReference type="Gene3D" id="2.60.40.1880">
    <property type="entry name" value="Invasion associated locus B (IalB) protein"/>
    <property type="match status" value="1"/>
</dbReference>
<evidence type="ECO:0008006" key="5">
    <source>
        <dbReference type="Google" id="ProtNLM"/>
    </source>
</evidence>
<evidence type="ECO:0000256" key="2">
    <source>
        <dbReference type="SAM" id="SignalP"/>
    </source>
</evidence>
<proteinExistence type="predicted"/>
<reference evidence="4" key="1">
    <citation type="journal article" date="2019" name="Int. J. Syst. Evol. Microbiol.">
        <title>The Global Catalogue of Microorganisms (GCM) 10K type strain sequencing project: providing services to taxonomists for standard genome sequencing and annotation.</title>
        <authorList>
            <consortium name="The Broad Institute Genomics Platform"/>
            <consortium name="The Broad Institute Genome Sequencing Center for Infectious Disease"/>
            <person name="Wu L."/>
            <person name="Ma J."/>
        </authorList>
    </citation>
    <scope>NUCLEOTIDE SEQUENCE [LARGE SCALE GENOMIC DNA]</scope>
    <source>
        <strain evidence="4">NBRC 101365</strain>
    </source>
</reference>
<dbReference type="EMBL" id="BSPC01000028">
    <property type="protein sequence ID" value="GLS20305.1"/>
    <property type="molecule type" value="Genomic_DNA"/>
</dbReference>
<organism evidence="3 4">
    <name type="scientific">Labrys miyagiensis</name>
    <dbReference type="NCBI Taxonomy" id="346912"/>
    <lineage>
        <taxon>Bacteria</taxon>
        <taxon>Pseudomonadati</taxon>
        <taxon>Pseudomonadota</taxon>
        <taxon>Alphaproteobacteria</taxon>
        <taxon>Hyphomicrobiales</taxon>
        <taxon>Xanthobacteraceae</taxon>
        <taxon>Labrys</taxon>
    </lineage>
</organism>
<dbReference type="Pfam" id="PF06776">
    <property type="entry name" value="IalB"/>
    <property type="match status" value="1"/>
</dbReference>
<dbReference type="RefSeq" id="WP_284313400.1">
    <property type="nucleotide sequence ID" value="NZ_BSPC01000028.1"/>
</dbReference>
<protein>
    <recommendedName>
        <fullName evidence="5">Invasion associated locus B family protein</fullName>
    </recommendedName>
</protein>
<dbReference type="InterPro" id="IPR010642">
    <property type="entry name" value="Invasion_prot_B"/>
</dbReference>
<keyword evidence="4" id="KW-1185">Reference proteome</keyword>
<evidence type="ECO:0000256" key="1">
    <source>
        <dbReference type="SAM" id="MobiDB-lite"/>
    </source>
</evidence>
<feature type="signal peptide" evidence="2">
    <location>
        <begin position="1"/>
        <end position="20"/>
    </location>
</feature>
<sequence>MRNSLIAGAAAALMTMTAGAALAQNQPQPAPAATAPDAAPPGQQPPALPAFDQPPWTKICVKQDTKELCRIVRDLLLPTTQWTMTAQVSQEKGGKTTLTVIVPGGVVLPLGARVLVDGQTLDTAKYRICYGPSCVADMPLSDANLAVLKKGKKLTVQAVTFQGQPVALDMTLDGFGKVFDGAGIDTPTYQAQVKAFNENLQKLFQPFIDAQQAQIRQQQQQQGAPPAPAQ</sequence>
<evidence type="ECO:0000313" key="4">
    <source>
        <dbReference type="Proteomes" id="UP001156882"/>
    </source>
</evidence>